<keyword evidence="3 7" id="KW-0489">Methyltransferase</keyword>
<dbReference type="EC" id="2.1.1.182" evidence="9"/>
<evidence type="ECO:0000256" key="7">
    <source>
        <dbReference type="PROSITE-ProRule" id="PRU01026"/>
    </source>
</evidence>
<dbReference type="EMBL" id="DTFI01000111">
    <property type="protein sequence ID" value="HGI43638.1"/>
    <property type="molecule type" value="Genomic_DNA"/>
</dbReference>
<gene>
    <name evidence="9" type="primary">rsmA</name>
    <name evidence="9" type="ORF">ENV17_04570</name>
</gene>
<dbReference type="InterPro" id="IPR029063">
    <property type="entry name" value="SAM-dependent_MTases_sf"/>
</dbReference>
<feature type="binding site" evidence="7">
    <location>
        <position position="69"/>
    </location>
    <ligand>
        <name>S-adenosyl-L-methionine</name>
        <dbReference type="ChEBI" id="CHEBI:59789"/>
    </ligand>
</feature>
<dbReference type="GO" id="GO:0003723">
    <property type="term" value="F:RNA binding"/>
    <property type="evidence" value="ECO:0007669"/>
    <property type="project" value="UniProtKB-UniRule"/>
</dbReference>
<protein>
    <submittedName>
        <fullName evidence="9">Ribosomal RNA small subunit methyltransferase A</fullName>
        <ecNumber evidence="9">2.1.1.182</ecNumber>
    </submittedName>
</protein>
<dbReference type="InterPro" id="IPR020598">
    <property type="entry name" value="rRNA_Ade_methylase_Trfase_N"/>
</dbReference>
<dbReference type="SMART" id="SM00650">
    <property type="entry name" value="rADc"/>
    <property type="match status" value="1"/>
</dbReference>
<evidence type="ECO:0000256" key="2">
    <source>
        <dbReference type="ARBA" id="ARBA00022552"/>
    </source>
</evidence>
<dbReference type="PANTHER" id="PTHR11727">
    <property type="entry name" value="DIMETHYLADENOSINE TRANSFERASE"/>
    <property type="match status" value="1"/>
</dbReference>
<feature type="binding site" evidence="7">
    <location>
        <position position="158"/>
    </location>
    <ligand>
        <name>S-adenosyl-L-methionine</name>
        <dbReference type="ChEBI" id="CHEBI:59789"/>
    </ligand>
</feature>
<evidence type="ECO:0000259" key="8">
    <source>
        <dbReference type="SMART" id="SM00650"/>
    </source>
</evidence>
<feature type="binding site" evidence="7">
    <location>
        <position position="94"/>
    </location>
    <ligand>
        <name>S-adenosyl-L-methionine</name>
        <dbReference type="ChEBI" id="CHEBI:59789"/>
    </ligand>
</feature>
<feature type="binding site" evidence="7">
    <location>
        <position position="142"/>
    </location>
    <ligand>
        <name>S-adenosyl-L-methionine</name>
        <dbReference type="ChEBI" id="CHEBI:59789"/>
    </ligand>
</feature>
<dbReference type="PROSITE" id="PS51689">
    <property type="entry name" value="SAM_RNA_A_N6_MT"/>
    <property type="match status" value="1"/>
</dbReference>
<comment type="similarity">
    <text evidence="7">Belongs to the class I-like SAM-binding methyltransferase superfamily. rRNA adenine N(6)-methyltransferase family.</text>
</comment>
<dbReference type="SUPFAM" id="SSF53335">
    <property type="entry name" value="S-adenosyl-L-methionine-dependent methyltransferases"/>
    <property type="match status" value="1"/>
</dbReference>
<dbReference type="InterPro" id="IPR020596">
    <property type="entry name" value="rRNA_Ade_Mease_Trfase_CS"/>
</dbReference>
<keyword evidence="4 7" id="KW-0808">Transferase</keyword>
<dbReference type="GO" id="GO:0052908">
    <property type="term" value="F:16S rRNA (adenine(1518)-N(6)/adenine(1519)-N(6))-dimethyltransferase activity"/>
    <property type="evidence" value="ECO:0007669"/>
    <property type="project" value="UniProtKB-EC"/>
</dbReference>
<dbReference type="Gene3D" id="1.10.8.100">
    <property type="entry name" value="Ribosomal RNA adenine dimethylase-like, domain 2"/>
    <property type="match status" value="1"/>
</dbReference>
<evidence type="ECO:0000313" key="9">
    <source>
        <dbReference type="EMBL" id="HGI43638.1"/>
    </source>
</evidence>
<dbReference type="NCBIfam" id="TIGR00755">
    <property type="entry name" value="ksgA"/>
    <property type="match status" value="1"/>
</dbReference>
<proteinExistence type="inferred from homology"/>
<keyword evidence="5 7" id="KW-0949">S-adenosyl-L-methionine</keyword>
<evidence type="ECO:0000256" key="3">
    <source>
        <dbReference type="ARBA" id="ARBA00022603"/>
    </source>
</evidence>
<keyword evidence="2" id="KW-0698">rRNA processing</keyword>
<dbReference type="Gene3D" id="3.40.50.150">
    <property type="entry name" value="Vaccinia Virus protein VP39"/>
    <property type="match status" value="1"/>
</dbReference>
<accession>A0A7C4BAP0</accession>
<keyword evidence="6 7" id="KW-0694">RNA-binding</keyword>
<reference evidence="9" key="1">
    <citation type="journal article" date="2020" name="mSystems">
        <title>Genome- and Community-Level Interaction Insights into Carbon Utilization and Element Cycling Functions of Hydrothermarchaeota in Hydrothermal Sediment.</title>
        <authorList>
            <person name="Zhou Z."/>
            <person name="Liu Y."/>
            <person name="Xu W."/>
            <person name="Pan J."/>
            <person name="Luo Z.H."/>
            <person name="Li M."/>
        </authorList>
    </citation>
    <scope>NUCLEOTIDE SEQUENCE [LARGE SCALE GENOMIC DNA]</scope>
    <source>
        <strain evidence="9">SpSt-735</strain>
    </source>
</reference>
<dbReference type="Pfam" id="PF00398">
    <property type="entry name" value="RrnaAD"/>
    <property type="match status" value="1"/>
</dbReference>
<dbReference type="InterPro" id="IPR023165">
    <property type="entry name" value="rRNA_Ade_diMease-like_C"/>
</dbReference>
<evidence type="ECO:0000256" key="6">
    <source>
        <dbReference type="ARBA" id="ARBA00022884"/>
    </source>
</evidence>
<name>A0A7C4BAP0_THEPE</name>
<dbReference type="CDD" id="cd02440">
    <property type="entry name" value="AdoMet_MTases"/>
    <property type="match status" value="1"/>
</dbReference>
<evidence type="ECO:0000256" key="5">
    <source>
        <dbReference type="ARBA" id="ARBA00022691"/>
    </source>
</evidence>
<dbReference type="PANTHER" id="PTHR11727:SF7">
    <property type="entry name" value="DIMETHYLADENOSINE TRANSFERASE-RELATED"/>
    <property type="match status" value="1"/>
</dbReference>
<organism evidence="9">
    <name type="scientific">Thermofilum pendens</name>
    <dbReference type="NCBI Taxonomy" id="2269"/>
    <lineage>
        <taxon>Archaea</taxon>
        <taxon>Thermoproteota</taxon>
        <taxon>Thermoprotei</taxon>
        <taxon>Thermofilales</taxon>
        <taxon>Thermofilaceae</taxon>
        <taxon>Thermofilum</taxon>
    </lineage>
</organism>
<feature type="binding site" evidence="7">
    <location>
        <position position="115"/>
    </location>
    <ligand>
        <name>S-adenosyl-L-methionine</name>
        <dbReference type="ChEBI" id="CHEBI:59789"/>
    </ligand>
</feature>
<sequence length="318" mass="35186">MGRPLEPLRGFTPLAIALRDASVSVTVKKLFTPSEKSAVKASWDKDLRSFLLRLMREHGIKPSRALGQHFLASSRVASKVTGLVEPQSVVYEVGCGLGSLTLFLSRNSQYVTCCEIDEKLARILLQTVRAEALHNVDIIVADALSLELSGIPHTVVSNTPFVISSRLIAKLCRDRGLLKAILGVQRELGHRLVARPGSDDYGRLTVLAQLCFEVKMLFEVPPEAYIPKPEVSTIFVELKPRNLLEVEDLVKLENVTRALFSLRRKKLSKALQMGLGVRGVELETLLRNCGLSPEQRVYEVPPEGFLRIANSLYGAYSA</sequence>
<evidence type="ECO:0000256" key="4">
    <source>
        <dbReference type="ARBA" id="ARBA00022679"/>
    </source>
</evidence>
<keyword evidence="1" id="KW-0963">Cytoplasm</keyword>
<dbReference type="AlphaFoldDB" id="A0A7C4BAP0"/>
<feature type="domain" description="Ribosomal RNA adenine methylase transferase N-terminal" evidence="8">
    <location>
        <begin position="76"/>
        <end position="242"/>
    </location>
</feature>
<feature type="binding site" evidence="7">
    <location>
        <position position="71"/>
    </location>
    <ligand>
        <name>S-adenosyl-L-methionine</name>
        <dbReference type="ChEBI" id="CHEBI:59789"/>
    </ligand>
</feature>
<dbReference type="PROSITE" id="PS01131">
    <property type="entry name" value="RRNA_A_DIMETH"/>
    <property type="match status" value="1"/>
</dbReference>
<evidence type="ECO:0000256" key="1">
    <source>
        <dbReference type="ARBA" id="ARBA00022490"/>
    </source>
</evidence>
<dbReference type="InterPro" id="IPR001737">
    <property type="entry name" value="KsgA/Erm"/>
</dbReference>
<dbReference type="InterPro" id="IPR011530">
    <property type="entry name" value="rRNA_adenine_dimethylase"/>
</dbReference>
<comment type="caution">
    <text evidence="9">The sequence shown here is derived from an EMBL/GenBank/DDBJ whole genome shotgun (WGS) entry which is preliminary data.</text>
</comment>